<accession>A0A8S4QJC7</accession>
<dbReference type="InterPro" id="IPR037187">
    <property type="entry name" value="DnaK_N"/>
</dbReference>
<dbReference type="InterPro" id="IPR051017">
    <property type="entry name" value="Aldolase-II_Adducin_sf"/>
</dbReference>
<evidence type="ECO:0000256" key="3">
    <source>
        <dbReference type="ARBA" id="ARBA00022771"/>
    </source>
</evidence>
<dbReference type="InterPro" id="IPR000962">
    <property type="entry name" value="Znf_DskA_TraR"/>
</dbReference>
<evidence type="ECO:0000313" key="7">
    <source>
        <dbReference type="Proteomes" id="UP000838756"/>
    </source>
</evidence>
<evidence type="ECO:0000256" key="4">
    <source>
        <dbReference type="ARBA" id="ARBA00022833"/>
    </source>
</evidence>
<dbReference type="GO" id="GO:0051015">
    <property type="term" value="F:actin filament binding"/>
    <property type="evidence" value="ECO:0007669"/>
    <property type="project" value="TreeGrafter"/>
</dbReference>
<comment type="similarity">
    <text evidence="1">Belongs to the aldolase class II family. Adducin subfamily.</text>
</comment>
<dbReference type="SUPFAM" id="SSF109635">
    <property type="entry name" value="DnaK suppressor protein DksA, alpha-hairpin domain"/>
    <property type="match status" value="1"/>
</dbReference>
<dbReference type="Proteomes" id="UP000838756">
    <property type="component" value="Unassembled WGS sequence"/>
</dbReference>
<dbReference type="Pfam" id="PF00596">
    <property type="entry name" value="Aldolase_II"/>
    <property type="match status" value="1"/>
</dbReference>
<dbReference type="SUPFAM" id="SSF53639">
    <property type="entry name" value="AraD/HMP-PK domain-like"/>
    <property type="match status" value="1"/>
</dbReference>
<keyword evidence="7" id="KW-1185">Reference proteome</keyword>
<dbReference type="PROSITE" id="PS51128">
    <property type="entry name" value="ZF_DKSA_2"/>
    <property type="match status" value="1"/>
</dbReference>
<comment type="caution">
    <text evidence="6">The sequence shown here is derived from an EMBL/GenBank/DDBJ whole genome shotgun (WGS) entry which is preliminary data.</text>
</comment>
<dbReference type="NCBIfam" id="NF005451">
    <property type="entry name" value="PRK07044.1"/>
    <property type="match status" value="1"/>
</dbReference>
<evidence type="ECO:0000313" key="6">
    <source>
        <dbReference type="EMBL" id="CAH2210603.1"/>
    </source>
</evidence>
<sequence>MLLTNSELKRDLVNAYQILSYLKLDDHTYTHLSVRSEDKKSFYVYPFGIRFYEVDESSLMKVSFDGNIIEGKEYQYNKTGYVIHGFIYQARKDIQAIFHLHTPSIVAVSSLKDGLLPISQWALHFYNKVSYHDYNSLALDDTEGKRLIADLKENFVMLMRNHGSITCGQTIQEAMFYTYHLEQACKTQCLMLAMNRELSIPSEEICSKAVKDLLSFESNLGERDWHAWVRLIKENEEYMNVKQLEYFSLKLQSILSELEKQDLEDSSIYSDSENGELIKRRKDRKEKIKEALEKIKLGIYGYCDGTGEEIGVERLKANPLAMYCIEEQERIEKEKNVYNIND</sequence>
<evidence type="ECO:0000256" key="1">
    <source>
        <dbReference type="ARBA" id="ARBA00006274"/>
    </source>
</evidence>
<keyword evidence="4" id="KW-0862">Zinc</keyword>
<dbReference type="SUPFAM" id="SSF57716">
    <property type="entry name" value="Glucocorticoid receptor-like (DNA-binding domain)"/>
    <property type="match status" value="1"/>
</dbReference>
<dbReference type="AlphaFoldDB" id="A0A8S4QJC7"/>
<dbReference type="InterPro" id="IPR036409">
    <property type="entry name" value="Aldolase_II/adducin_N_sf"/>
</dbReference>
<dbReference type="NCBIfam" id="NF005186">
    <property type="entry name" value="PRK06661.1"/>
    <property type="match status" value="1"/>
</dbReference>
<dbReference type="Gene3D" id="3.40.225.10">
    <property type="entry name" value="Class II aldolase/adducin N-terminal domain"/>
    <property type="match status" value="1"/>
</dbReference>
<evidence type="ECO:0000259" key="5">
    <source>
        <dbReference type="SMART" id="SM01007"/>
    </source>
</evidence>
<feature type="domain" description="Class II aldolase/adducin N-terminal" evidence="5">
    <location>
        <begin position="10"/>
        <end position="189"/>
    </location>
</feature>
<evidence type="ECO:0000256" key="2">
    <source>
        <dbReference type="ARBA" id="ARBA00022723"/>
    </source>
</evidence>
<dbReference type="GO" id="GO:0008270">
    <property type="term" value="F:zinc ion binding"/>
    <property type="evidence" value="ECO:0007669"/>
    <property type="project" value="UniProtKB-KW"/>
</dbReference>
<dbReference type="SMART" id="SM01007">
    <property type="entry name" value="Aldolase_II"/>
    <property type="match status" value="1"/>
</dbReference>
<dbReference type="PANTHER" id="PTHR10672">
    <property type="entry name" value="ADDUCIN"/>
    <property type="match status" value="1"/>
</dbReference>
<proteinExistence type="inferred from homology"/>
<protein>
    <submittedName>
        <fullName evidence="6">Jg7779 protein</fullName>
    </submittedName>
</protein>
<dbReference type="OrthoDB" id="7312252at2759"/>
<keyword evidence="3" id="KW-0863">Zinc-finger</keyword>
<dbReference type="InterPro" id="IPR001303">
    <property type="entry name" value="Aldolase_II/adducin_N"/>
</dbReference>
<gene>
    <name evidence="6" type="primary">jg7779</name>
    <name evidence="6" type="ORF">PAEG_LOCUS2493</name>
</gene>
<dbReference type="PANTHER" id="PTHR10672:SF3">
    <property type="entry name" value="PROTEIN HU-LI TAI SHAO"/>
    <property type="match status" value="1"/>
</dbReference>
<keyword evidence="2" id="KW-0479">Metal-binding</keyword>
<organism evidence="6 7">
    <name type="scientific">Pararge aegeria aegeria</name>
    <dbReference type="NCBI Taxonomy" id="348720"/>
    <lineage>
        <taxon>Eukaryota</taxon>
        <taxon>Metazoa</taxon>
        <taxon>Ecdysozoa</taxon>
        <taxon>Arthropoda</taxon>
        <taxon>Hexapoda</taxon>
        <taxon>Insecta</taxon>
        <taxon>Pterygota</taxon>
        <taxon>Neoptera</taxon>
        <taxon>Endopterygota</taxon>
        <taxon>Lepidoptera</taxon>
        <taxon>Glossata</taxon>
        <taxon>Ditrysia</taxon>
        <taxon>Papilionoidea</taxon>
        <taxon>Nymphalidae</taxon>
        <taxon>Satyrinae</taxon>
        <taxon>Satyrini</taxon>
        <taxon>Parargina</taxon>
        <taxon>Pararge</taxon>
    </lineage>
</organism>
<dbReference type="Gene3D" id="1.20.120.910">
    <property type="entry name" value="DksA, coiled-coil domain"/>
    <property type="match status" value="1"/>
</dbReference>
<reference evidence="6" key="1">
    <citation type="submission" date="2022-03" db="EMBL/GenBank/DDBJ databases">
        <authorList>
            <person name="Lindestad O."/>
        </authorList>
    </citation>
    <scope>NUCLEOTIDE SEQUENCE</scope>
</reference>
<dbReference type="GO" id="GO:0005886">
    <property type="term" value="C:plasma membrane"/>
    <property type="evidence" value="ECO:0007669"/>
    <property type="project" value="UniProtKB-SubCell"/>
</dbReference>
<dbReference type="EMBL" id="CAKXAJ010007913">
    <property type="protein sequence ID" value="CAH2210603.1"/>
    <property type="molecule type" value="Genomic_DNA"/>
</dbReference>
<dbReference type="GO" id="GO:0005856">
    <property type="term" value="C:cytoskeleton"/>
    <property type="evidence" value="ECO:0007669"/>
    <property type="project" value="TreeGrafter"/>
</dbReference>
<dbReference type="Pfam" id="PF01258">
    <property type="entry name" value="zf-dskA_traR"/>
    <property type="match status" value="1"/>
</dbReference>
<name>A0A8S4QJC7_9NEOP</name>